<name>A0ABM5K4N0_DIAVI</name>
<dbReference type="InterPro" id="IPR015943">
    <property type="entry name" value="WD40/YVTN_repeat-like_dom_sf"/>
</dbReference>
<dbReference type="SMART" id="SM00320">
    <property type="entry name" value="WD40"/>
    <property type="match status" value="9"/>
</dbReference>
<keyword evidence="4" id="KW-0106">Calcium</keyword>
<dbReference type="EnsemblMetazoa" id="XM_050649188.1">
    <property type="protein sequence ID" value="XP_050505145.1"/>
    <property type="gene ID" value="LOC114331270"/>
</dbReference>
<reference evidence="7" key="1">
    <citation type="submission" date="2025-05" db="UniProtKB">
        <authorList>
            <consortium name="EnsemblMetazoa"/>
        </authorList>
    </citation>
    <scope>IDENTIFICATION</scope>
</reference>
<dbReference type="PROSITE" id="PS00018">
    <property type="entry name" value="EF_HAND_1"/>
    <property type="match status" value="1"/>
</dbReference>
<dbReference type="PROSITE" id="PS50222">
    <property type="entry name" value="EF_HAND_2"/>
    <property type="match status" value="1"/>
</dbReference>
<keyword evidence="2 5" id="KW-0853">WD repeat</keyword>
<dbReference type="InterPro" id="IPR019775">
    <property type="entry name" value="WD40_repeat_CS"/>
</dbReference>
<evidence type="ECO:0000256" key="5">
    <source>
        <dbReference type="PROSITE-ProRule" id="PRU00221"/>
    </source>
</evidence>
<sequence length="998" mass="113985">MNKEQLREILVSAANIVYEEEKQFNLIFQKMDTSCNGYVTWDDFISYLILGYEQQEVSVEYKTLDPPIPDSPTMLKSNHRHNVNRIAFYPTVRPDRSSTWNDGSIVTCSPDGVINYWSLDMQVERTAQSTCPYLKVQGTMVTDMAVLPDVSVICTSSSERDLRFYDTSARKFELRVMIVSFPHAITTMYYTFDKDISVPSKLICGDTSGSIRVILIDTEARGPFKSQPGILLREARYERFLKGAIPHMRSTEFNSIHTDFVRQVCYYSSLHSIVSCAQCYKGLQITDITDASKFYCFKIFGGVWSFAVSESNHLVGTGGPDCLVRVWNPFVQGRPICTFYGHHTGIIQLQFQDNGSILYSLSKDKCIKVWDVGAQELLQTYLELPSALGDRNHLTTLYNPESRQWIIACIMIATLPLSPKQSSEHTDGNTHTSGVSVVLFNQLYRTVITCGLDSYIIVWDPWDGRRLLVIKDAHTVMLHGEIKPVEITAATFDPGWQRLLTGAHDGTLKIWNFNTGTCLRNMKIEQWCEVQSVIWVKGRILAIGWNRRITEFADTNEADSPGGAFCKNWDLRHTEDISSGVVRIPETLATSSYVGELIFWRLETGQPYKKFNVSKPTVRIKLYYQLAKSKEKAQEEMPSRKVSSIPQKKRTSIVSSRLSAESALSGPATLVKDSRTPRDRRVSSINVPEEIFHLKKLAIHTMLFLNARKTDPRVGTLLVALENGSIQVWSHHIVGGYITSFSAIHKAGDYVISMTTDEKNEFLFTGTTVGYIKIWLLKNFCVLDEEREHICMPKYRLMFPFLWGDRFVGRARRMQKAQPFPILLNSFKGHFMPVSGILYIEECQLIISCSADFSCRMWTLGGRYIQTIGTFKPWKMVPPYEPVDSDFEFEIPPDIKRVASSTTLRVLSGGSFPKRLTIKQLKKMQEKDHIHIDNEKIYGQTLVDPILGRYFNIPERTVRQRDIEFDTSFPYIPVYQHLITPPPVPIVRKKIQRSYIPQ</sequence>
<dbReference type="Proteomes" id="UP001652700">
    <property type="component" value="Unplaced"/>
</dbReference>
<dbReference type="InterPro" id="IPR011992">
    <property type="entry name" value="EF-hand-dom_pair"/>
</dbReference>
<accession>A0ABM5K4N0</accession>
<dbReference type="GeneID" id="114331270"/>
<dbReference type="PROSITE" id="PS50082">
    <property type="entry name" value="WD_REPEATS_2"/>
    <property type="match status" value="4"/>
</dbReference>
<feature type="domain" description="EF-hand" evidence="6">
    <location>
        <begin position="19"/>
        <end position="54"/>
    </location>
</feature>
<organism evidence="7 8">
    <name type="scientific">Diabrotica virgifera virgifera</name>
    <name type="common">western corn rootworm</name>
    <dbReference type="NCBI Taxonomy" id="50390"/>
    <lineage>
        <taxon>Eukaryota</taxon>
        <taxon>Metazoa</taxon>
        <taxon>Ecdysozoa</taxon>
        <taxon>Arthropoda</taxon>
        <taxon>Hexapoda</taxon>
        <taxon>Insecta</taxon>
        <taxon>Pterygota</taxon>
        <taxon>Neoptera</taxon>
        <taxon>Endopterygota</taxon>
        <taxon>Coleoptera</taxon>
        <taxon>Polyphaga</taxon>
        <taxon>Cucujiformia</taxon>
        <taxon>Chrysomeloidea</taxon>
        <taxon>Chrysomelidae</taxon>
        <taxon>Galerucinae</taxon>
        <taxon>Diabroticina</taxon>
        <taxon>Diabroticites</taxon>
        <taxon>Diabrotica</taxon>
    </lineage>
</organism>
<evidence type="ECO:0000313" key="8">
    <source>
        <dbReference type="Proteomes" id="UP001652700"/>
    </source>
</evidence>
<keyword evidence="3" id="KW-0677">Repeat</keyword>
<evidence type="ECO:0000259" key="6">
    <source>
        <dbReference type="PROSITE" id="PS50222"/>
    </source>
</evidence>
<feature type="repeat" description="WD" evidence="5">
    <location>
        <begin position="428"/>
        <end position="460"/>
    </location>
</feature>
<dbReference type="InterPro" id="IPR001680">
    <property type="entry name" value="WD40_rpt"/>
</dbReference>
<evidence type="ECO:0000256" key="4">
    <source>
        <dbReference type="ARBA" id="ARBA00022837"/>
    </source>
</evidence>
<dbReference type="Gene3D" id="2.130.10.10">
    <property type="entry name" value="YVTN repeat-like/Quinoprotein amine dehydrogenase"/>
    <property type="match status" value="4"/>
</dbReference>
<keyword evidence="8" id="KW-1185">Reference proteome</keyword>
<evidence type="ECO:0000313" key="7">
    <source>
        <dbReference type="EnsemblMetazoa" id="XP_050505145.1"/>
    </source>
</evidence>
<evidence type="ECO:0000256" key="1">
    <source>
        <dbReference type="ARBA" id="ARBA00014901"/>
    </source>
</evidence>
<feature type="repeat" description="WD" evidence="5">
    <location>
        <begin position="487"/>
        <end position="521"/>
    </location>
</feature>
<dbReference type="PANTHER" id="PTHR44324:SF6">
    <property type="entry name" value="EF-HAND CALCIUM BINDING DOMAIN 8"/>
    <property type="match status" value="1"/>
</dbReference>
<evidence type="ECO:0000256" key="2">
    <source>
        <dbReference type="ARBA" id="ARBA00022574"/>
    </source>
</evidence>
<dbReference type="InterPro" id="IPR051242">
    <property type="entry name" value="WD-EF-hand_domain"/>
</dbReference>
<dbReference type="PANTHER" id="PTHR44324">
    <property type="entry name" value="WD40 REPEAT DOMAIN 95"/>
    <property type="match status" value="1"/>
</dbReference>
<feature type="repeat" description="WD" evidence="5">
    <location>
        <begin position="339"/>
        <end position="380"/>
    </location>
</feature>
<dbReference type="SUPFAM" id="SSF50978">
    <property type="entry name" value="WD40 repeat-like"/>
    <property type="match status" value="2"/>
</dbReference>
<dbReference type="InterPro" id="IPR002048">
    <property type="entry name" value="EF_hand_dom"/>
</dbReference>
<dbReference type="InterPro" id="IPR036322">
    <property type="entry name" value="WD40_repeat_dom_sf"/>
</dbReference>
<dbReference type="RefSeq" id="XP_050505145.1">
    <property type="nucleotide sequence ID" value="XM_050649188.1"/>
</dbReference>
<feature type="repeat" description="WD" evidence="5">
    <location>
        <begin position="827"/>
        <end position="860"/>
    </location>
</feature>
<dbReference type="SUPFAM" id="SSF47473">
    <property type="entry name" value="EF-hand"/>
    <property type="match status" value="1"/>
</dbReference>
<protein>
    <recommendedName>
        <fullName evidence="1">WD repeat-containing protein on Y chromosome</fullName>
    </recommendedName>
</protein>
<dbReference type="PROSITE" id="PS00678">
    <property type="entry name" value="WD_REPEATS_1"/>
    <property type="match status" value="2"/>
</dbReference>
<dbReference type="Pfam" id="PF00400">
    <property type="entry name" value="WD40"/>
    <property type="match status" value="5"/>
</dbReference>
<proteinExistence type="predicted"/>
<dbReference type="PROSITE" id="PS50294">
    <property type="entry name" value="WD_REPEATS_REGION"/>
    <property type="match status" value="1"/>
</dbReference>
<evidence type="ECO:0000256" key="3">
    <source>
        <dbReference type="ARBA" id="ARBA00022737"/>
    </source>
</evidence>
<dbReference type="InterPro" id="IPR018247">
    <property type="entry name" value="EF_Hand_1_Ca_BS"/>
</dbReference>